<dbReference type="SUPFAM" id="SSF52047">
    <property type="entry name" value="RNI-like"/>
    <property type="match status" value="1"/>
</dbReference>
<name>A0A0B7G0Z8_THACB</name>
<dbReference type="Gene3D" id="3.80.10.10">
    <property type="entry name" value="Ribonuclease Inhibitor"/>
    <property type="match status" value="1"/>
</dbReference>
<protein>
    <recommendedName>
        <fullName evidence="4">F-box-like domain-containing protein</fullName>
    </recommendedName>
</protein>
<feature type="region of interest" description="Disordered" evidence="1">
    <location>
        <begin position="345"/>
        <end position="374"/>
    </location>
</feature>
<feature type="compositionally biased region" description="Low complexity" evidence="1">
    <location>
        <begin position="259"/>
        <end position="270"/>
    </location>
</feature>
<feature type="compositionally biased region" description="Polar residues" evidence="1">
    <location>
        <begin position="277"/>
        <end position="296"/>
    </location>
</feature>
<sequence length="374" mass="42334">MHRGIPTDIIFQVIQFATWEPKKCERTSKLELAKAKFHKGIASSCKVYRGMYINEWSRHLTLRKIEDWKFAIDCNFAPHVRNLTLQAEALPSHTAVKSHLDFSQYQLIQALTLDCHNDVGCSNSLSIKGQWSYKKIIPNLPTNLRSLIVLNAHGPDLQVIHKAVKQCKSLESLTLGRCTKFNRPEPCGFWNSFPNDHDSYFSGQGVEGYANALATELQGLRNLKSIFVNVYLTDTKYLSGTSSETAPTNQTVQHHNPQTNDTITTDPVTTDPKHTTSDQVQSQSQGPISPDLVQSQHRAEKPKDQKDTEEAENIAADILFKCHRTLQRVGFISYWSENHLGWSVQDRKEDDQSKSPGHREECDGINTRGFLKSD</sequence>
<feature type="compositionally biased region" description="Polar residues" evidence="1">
    <location>
        <begin position="242"/>
        <end position="258"/>
    </location>
</feature>
<dbReference type="EMBL" id="LN679108">
    <property type="protein sequence ID" value="CEL63901.1"/>
    <property type="molecule type" value="Genomic_DNA"/>
</dbReference>
<evidence type="ECO:0008006" key="4">
    <source>
        <dbReference type="Google" id="ProtNLM"/>
    </source>
</evidence>
<keyword evidence="3" id="KW-1185">Reference proteome</keyword>
<feature type="region of interest" description="Disordered" evidence="1">
    <location>
        <begin position="242"/>
        <end position="310"/>
    </location>
</feature>
<accession>A0A0B7G0Z8</accession>
<evidence type="ECO:0000313" key="2">
    <source>
        <dbReference type="EMBL" id="CEL63901.1"/>
    </source>
</evidence>
<feature type="compositionally biased region" description="Basic and acidic residues" evidence="1">
    <location>
        <begin position="345"/>
        <end position="362"/>
    </location>
</feature>
<organism evidence="2 3">
    <name type="scientific">Thanatephorus cucumeris (strain AG1-IB / isolate 7/3/14)</name>
    <name type="common">Lettuce bottom rot fungus</name>
    <name type="synonym">Rhizoctonia solani</name>
    <dbReference type="NCBI Taxonomy" id="1108050"/>
    <lineage>
        <taxon>Eukaryota</taxon>
        <taxon>Fungi</taxon>
        <taxon>Dikarya</taxon>
        <taxon>Basidiomycota</taxon>
        <taxon>Agaricomycotina</taxon>
        <taxon>Agaricomycetes</taxon>
        <taxon>Cantharellales</taxon>
        <taxon>Ceratobasidiaceae</taxon>
        <taxon>Rhizoctonia</taxon>
        <taxon>Rhizoctonia solani AG-1</taxon>
    </lineage>
</organism>
<gene>
    <name evidence="2" type="ORF">RSOLAG1IB_05666</name>
</gene>
<dbReference type="InterPro" id="IPR032675">
    <property type="entry name" value="LRR_dom_sf"/>
</dbReference>
<proteinExistence type="predicted"/>
<evidence type="ECO:0000313" key="3">
    <source>
        <dbReference type="Proteomes" id="UP000059188"/>
    </source>
</evidence>
<dbReference type="Proteomes" id="UP000059188">
    <property type="component" value="Unassembled WGS sequence"/>
</dbReference>
<dbReference type="AlphaFoldDB" id="A0A0B7G0Z8"/>
<dbReference type="OrthoDB" id="3211447at2759"/>
<reference evidence="2 3" key="1">
    <citation type="submission" date="2014-11" db="EMBL/GenBank/DDBJ databases">
        <authorList>
            <person name="Wibberg Daniel"/>
        </authorList>
    </citation>
    <scope>NUCLEOTIDE SEQUENCE [LARGE SCALE GENOMIC DNA]</scope>
    <source>
        <strain evidence="2">Rhizoctonia solani AG1-IB 7/3/14</strain>
    </source>
</reference>
<feature type="compositionally biased region" description="Basic and acidic residues" evidence="1">
    <location>
        <begin position="297"/>
        <end position="308"/>
    </location>
</feature>
<evidence type="ECO:0000256" key="1">
    <source>
        <dbReference type="SAM" id="MobiDB-lite"/>
    </source>
</evidence>